<dbReference type="KEGG" id="gsh:117358691"/>
<keyword evidence="2" id="KW-0964">Secreted</keyword>
<dbReference type="FunCoup" id="A0A6P8QJN8">
    <property type="interactions" value="154"/>
</dbReference>
<proteinExistence type="predicted"/>
<dbReference type="PANTHER" id="PTHR15427:SF6">
    <property type="entry name" value="MULTIMERIN-2"/>
    <property type="match status" value="1"/>
</dbReference>
<comment type="subcellular location">
    <subcellularLocation>
        <location evidence="1">Secreted</location>
    </subcellularLocation>
</comment>
<evidence type="ECO:0000256" key="1">
    <source>
        <dbReference type="ARBA" id="ARBA00004613"/>
    </source>
</evidence>
<dbReference type="GO" id="GO:0030948">
    <property type="term" value="P:negative regulation of vascular endothelial growth factor receptor signaling pathway"/>
    <property type="evidence" value="ECO:0007669"/>
    <property type="project" value="TreeGrafter"/>
</dbReference>
<dbReference type="InterPro" id="IPR008983">
    <property type="entry name" value="Tumour_necrosis_fac-like_dom"/>
</dbReference>
<keyword evidence="11" id="KW-1185">Reference proteome</keyword>
<dbReference type="InterPro" id="IPR001073">
    <property type="entry name" value="C1q_dom"/>
</dbReference>
<evidence type="ECO:0000256" key="3">
    <source>
        <dbReference type="ARBA" id="ARBA00022729"/>
    </source>
</evidence>
<keyword evidence="5" id="KW-1015">Disulfide bond</keyword>
<feature type="coiled-coil region" evidence="6">
    <location>
        <begin position="206"/>
        <end position="233"/>
    </location>
</feature>
<dbReference type="GO" id="GO:0090051">
    <property type="term" value="P:negative regulation of cell migration involved in sprouting angiogenesis"/>
    <property type="evidence" value="ECO:0007669"/>
    <property type="project" value="TreeGrafter"/>
</dbReference>
<dbReference type="SUPFAM" id="SSF49842">
    <property type="entry name" value="TNF-like"/>
    <property type="match status" value="1"/>
</dbReference>
<dbReference type="Gene3D" id="2.60.120.40">
    <property type="match status" value="1"/>
</dbReference>
<feature type="coiled-coil region" evidence="6">
    <location>
        <begin position="279"/>
        <end position="306"/>
    </location>
</feature>
<feature type="signal peptide" evidence="8">
    <location>
        <begin position="1"/>
        <end position="20"/>
    </location>
</feature>
<dbReference type="Pfam" id="PF00386">
    <property type="entry name" value="C1q"/>
    <property type="match status" value="1"/>
</dbReference>
<gene>
    <name evidence="12" type="primary">MMRN2</name>
</gene>
<feature type="chain" id="PRO_5027937053" evidence="8">
    <location>
        <begin position="21"/>
        <end position="1018"/>
    </location>
</feature>
<dbReference type="InterPro" id="IPR011489">
    <property type="entry name" value="EMI_domain"/>
</dbReference>
<feature type="compositionally biased region" description="Basic and acidic residues" evidence="7">
    <location>
        <begin position="855"/>
        <end position="868"/>
    </location>
</feature>
<dbReference type="RefSeq" id="XP_033796100.1">
    <property type="nucleotide sequence ID" value="XM_033940209.1"/>
</dbReference>
<reference evidence="12" key="1">
    <citation type="submission" date="2025-08" db="UniProtKB">
        <authorList>
            <consortium name="RefSeq"/>
        </authorList>
    </citation>
    <scope>IDENTIFICATION</scope>
</reference>
<evidence type="ECO:0000313" key="11">
    <source>
        <dbReference type="Proteomes" id="UP000515159"/>
    </source>
</evidence>
<feature type="coiled-coil region" evidence="6">
    <location>
        <begin position="456"/>
        <end position="505"/>
    </location>
</feature>
<keyword evidence="4 6" id="KW-0175">Coiled coil</keyword>
<dbReference type="CTD" id="79812"/>
<feature type="domain" description="C1q" evidence="9">
    <location>
        <begin position="889"/>
        <end position="1018"/>
    </location>
</feature>
<feature type="region of interest" description="Disordered" evidence="7">
    <location>
        <begin position="855"/>
        <end position="875"/>
    </location>
</feature>
<evidence type="ECO:0000256" key="6">
    <source>
        <dbReference type="SAM" id="Coils"/>
    </source>
</evidence>
<dbReference type="OrthoDB" id="8963519at2759"/>
<evidence type="ECO:0000259" key="9">
    <source>
        <dbReference type="PROSITE" id="PS50871"/>
    </source>
</evidence>
<feature type="domain" description="EMI" evidence="10">
    <location>
        <begin position="91"/>
        <end position="169"/>
    </location>
</feature>
<accession>A0A6P8QJN8</accession>
<evidence type="ECO:0000313" key="12">
    <source>
        <dbReference type="RefSeq" id="XP_033796100.1"/>
    </source>
</evidence>
<evidence type="ECO:0000256" key="8">
    <source>
        <dbReference type="SAM" id="SignalP"/>
    </source>
</evidence>
<organism evidence="11 12">
    <name type="scientific">Geotrypetes seraphini</name>
    <name type="common">Gaboon caecilian</name>
    <name type="synonym">Caecilia seraphini</name>
    <dbReference type="NCBI Taxonomy" id="260995"/>
    <lineage>
        <taxon>Eukaryota</taxon>
        <taxon>Metazoa</taxon>
        <taxon>Chordata</taxon>
        <taxon>Craniata</taxon>
        <taxon>Vertebrata</taxon>
        <taxon>Euteleostomi</taxon>
        <taxon>Amphibia</taxon>
        <taxon>Gymnophiona</taxon>
        <taxon>Geotrypetes</taxon>
    </lineage>
</organism>
<protein>
    <submittedName>
        <fullName evidence="12">Multimerin-2 isoform X1</fullName>
    </submittedName>
</protein>
<name>A0A6P8QJN8_GEOSA</name>
<dbReference type="PANTHER" id="PTHR15427">
    <property type="entry name" value="EMILIN ELASTIN MICROFIBRIL INTERFACE-LOCATED PROTEIN ELASTIN MICROFIBRIL INTERFACER"/>
    <property type="match status" value="1"/>
</dbReference>
<evidence type="ECO:0000256" key="7">
    <source>
        <dbReference type="SAM" id="MobiDB-lite"/>
    </source>
</evidence>
<dbReference type="PROSITE" id="PS50871">
    <property type="entry name" value="C1Q"/>
    <property type="match status" value="1"/>
</dbReference>
<dbReference type="AlphaFoldDB" id="A0A6P8QJN8"/>
<keyword evidence="3 8" id="KW-0732">Signal</keyword>
<feature type="coiled-coil region" evidence="6">
    <location>
        <begin position="375"/>
        <end position="402"/>
    </location>
</feature>
<evidence type="ECO:0000259" key="10">
    <source>
        <dbReference type="PROSITE" id="PS51041"/>
    </source>
</evidence>
<dbReference type="GeneID" id="117358691"/>
<dbReference type="Proteomes" id="UP000515159">
    <property type="component" value="Chromosome 4"/>
</dbReference>
<dbReference type="GO" id="GO:0005576">
    <property type="term" value="C:extracellular region"/>
    <property type="evidence" value="ECO:0007669"/>
    <property type="project" value="UniProtKB-SubCell"/>
</dbReference>
<dbReference type="InParanoid" id="A0A6P8QJN8"/>
<evidence type="ECO:0000256" key="4">
    <source>
        <dbReference type="ARBA" id="ARBA00023054"/>
    </source>
</evidence>
<feature type="region of interest" description="Disordered" evidence="7">
    <location>
        <begin position="52"/>
        <end position="90"/>
    </location>
</feature>
<feature type="region of interest" description="Disordered" evidence="7">
    <location>
        <begin position="726"/>
        <end position="745"/>
    </location>
</feature>
<evidence type="ECO:0000256" key="2">
    <source>
        <dbReference type="ARBA" id="ARBA00022525"/>
    </source>
</evidence>
<dbReference type="PROSITE" id="PS51041">
    <property type="entry name" value="EMI"/>
    <property type="match status" value="1"/>
</dbReference>
<feature type="compositionally biased region" description="Polar residues" evidence="7">
    <location>
        <begin position="73"/>
        <end position="84"/>
    </location>
</feature>
<dbReference type="InterPro" id="IPR050392">
    <property type="entry name" value="Collagen/C1q_domain"/>
</dbReference>
<sequence>MVGTFFFMCCLIEVVEVAISLKNPHEYNQDASPHHTGLEAYEMSQYPYNPLSSQEDWDNDGTEKSPLKGRNAIHSQQRGQVSTTERPKPRRGNWCSIVQSKLVTFVAPCKTEKYIVKSQQPCPQGIPGPECQKVMYRLALKPVYKVKQKVVTSLEWKCCPGYTGVTCEHNDPNAIQVPVSPARGMEGEQASRPSTYAKSTEIKETIYNQESLLEDLQNDIHQATANLKALEENITIIYKGNTNKSNTEDQLLQHVLLPYIENFLREHFKPMWTNFNKSLQDLSGRVQNLSQNVEANRESIEKFQETMASKKDLQEMGSKFESKIQENIDRVDQLKQNMDNHLHLQKSGIHYNLTMVKDDTDIELKRNHKIHQSHFAFLSTSLADIKREQENLQDETQTLARNITELWLYHNTKDGAPKINAYKINETLAAHAKQIKNLNVDSLSAFEDISTLDKWINDLRTQLKTAKNEYQISLIEKSLIIEENKDELQKQLIDLNYTIIGLEERNQDLLDYIKNCECQRLSSDISILEEDQRNITSHLKEIILNLEELNQTETNSKKALQNSVEDLSMVLQSIYQSLASQQEQGRIVMYDITQFKDQMKNFSDDVLLLKKEDEEMNNHIKDLHSFFNSLLEDTSRHDRALVALLGDDIIEVLSEENPEALKMSIFEMHEILNGTSKNFEKQNAALEVLKKRILVLEMQNENSDSPESSSTSNLGNQIKIISEDSISKQDIPEHMEPNHEGTSDDVLDNSVYNDILTLKKDIKYFSMKIKHLEMLCPDGNFCCNNTLLNLIQPLNGSVEMLRVDLQSVKQLFEEQHHLFQKLFGSNDELIASNISLDITKFQTFIMKTMKRHQRAEEQHKVRDKKQTGEESMYTGTLSKESKLREKLFTKDSSVAFYVGFSEGTNQAKILRFNELYLNYGEGYVPEGGYFKAPYNGVYMFAIYVEFGHGPALGQLVLGNQQRIMLHSNKKKQSNEGLTRFAVVKLKKAEMVWFELMQGSVIKKIPPGTAMGGVLVFKT</sequence>
<evidence type="ECO:0000256" key="5">
    <source>
        <dbReference type="ARBA" id="ARBA00023157"/>
    </source>
</evidence>
<dbReference type="Pfam" id="PF07546">
    <property type="entry name" value="EMI"/>
    <property type="match status" value="1"/>
</dbReference>
<feature type="compositionally biased region" description="Basic and acidic residues" evidence="7">
    <location>
        <begin position="726"/>
        <end position="742"/>
    </location>
</feature>
<dbReference type="SMART" id="SM00110">
    <property type="entry name" value="C1Q"/>
    <property type="match status" value="1"/>
</dbReference>